<comment type="cofactor">
    <cofactor evidence="2">
        <name>Mg(2+)</name>
        <dbReference type="ChEBI" id="CHEBI:18420"/>
    </cofactor>
</comment>
<dbReference type="PANTHER" id="PTHR12131">
    <property type="entry name" value="ATP-DEPENDENT RNA AND DNA HELICASE"/>
    <property type="match status" value="1"/>
</dbReference>
<dbReference type="FunFam" id="3.40.50.300:FF:000269">
    <property type="entry name" value="ATP-dependent RNA helicase SUPV3L1, mitochondrial"/>
    <property type="match status" value="1"/>
</dbReference>
<proteinExistence type="predicted"/>
<evidence type="ECO:0000259" key="16">
    <source>
        <dbReference type="PROSITE" id="PS51194"/>
    </source>
</evidence>
<dbReference type="InterPro" id="IPR044774">
    <property type="entry name" value="Suv3_DEXQc"/>
</dbReference>
<dbReference type="Pfam" id="PF22527">
    <property type="entry name" value="DEXQc_Suv3"/>
    <property type="match status" value="1"/>
</dbReference>
<dbReference type="GO" id="GO:0045025">
    <property type="term" value="C:mitochondrial degradosome"/>
    <property type="evidence" value="ECO:0007669"/>
    <property type="project" value="TreeGrafter"/>
</dbReference>
<dbReference type="Gene3D" id="3.40.50.300">
    <property type="entry name" value="P-loop containing nucleotide triphosphate hydrolases"/>
    <property type="match status" value="2"/>
</dbReference>
<evidence type="ECO:0000313" key="17">
    <source>
        <dbReference type="EMBL" id="CAK0752401.1"/>
    </source>
</evidence>
<dbReference type="EMBL" id="CAUYUE010000003">
    <property type="protein sequence ID" value="CAK0752401.1"/>
    <property type="molecule type" value="Genomic_DNA"/>
</dbReference>
<evidence type="ECO:0000256" key="1">
    <source>
        <dbReference type="ARBA" id="ARBA00001936"/>
    </source>
</evidence>
<name>A0AAV1HWG3_9CHLO</name>
<dbReference type="GO" id="GO:0005524">
    <property type="term" value="F:ATP binding"/>
    <property type="evidence" value="ECO:0007669"/>
    <property type="project" value="UniProtKB-KW"/>
</dbReference>
<comment type="cofactor">
    <cofactor evidence="1">
        <name>Mn(2+)</name>
        <dbReference type="ChEBI" id="CHEBI:29035"/>
    </cofactor>
</comment>
<comment type="catalytic activity">
    <reaction evidence="13">
        <text>ATP + H2O = ADP + phosphate + H(+)</text>
        <dbReference type="Rhea" id="RHEA:13065"/>
        <dbReference type="ChEBI" id="CHEBI:15377"/>
        <dbReference type="ChEBI" id="CHEBI:15378"/>
        <dbReference type="ChEBI" id="CHEBI:30616"/>
        <dbReference type="ChEBI" id="CHEBI:43474"/>
        <dbReference type="ChEBI" id="CHEBI:456216"/>
        <dbReference type="EC" id="3.6.4.13"/>
    </reaction>
</comment>
<dbReference type="SMART" id="SM00490">
    <property type="entry name" value="HELICc"/>
    <property type="match status" value="1"/>
</dbReference>
<evidence type="ECO:0000256" key="10">
    <source>
        <dbReference type="ARBA" id="ARBA00022946"/>
    </source>
</evidence>
<evidence type="ECO:0000256" key="6">
    <source>
        <dbReference type="ARBA" id="ARBA00022741"/>
    </source>
</evidence>
<dbReference type="InterPro" id="IPR014001">
    <property type="entry name" value="Helicase_ATP-bd"/>
</dbReference>
<dbReference type="GO" id="GO:0000965">
    <property type="term" value="P:mitochondrial RNA 3'-end processing"/>
    <property type="evidence" value="ECO:0007669"/>
    <property type="project" value="TreeGrafter"/>
</dbReference>
<evidence type="ECO:0000256" key="7">
    <source>
        <dbReference type="ARBA" id="ARBA00022801"/>
    </source>
</evidence>
<dbReference type="SMART" id="SM00487">
    <property type="entry name" value="DEXDc"/>
    <property type="match status" value="1"/>
</dbReference>
<keyword evidence="6" id="KW-0547">Nucleotide-binding</keyword>
<keyword evidence="9" id="KW-0067">ATP-binding</keyword>
<dbReference type="GO" id="GO:0016787">
    <property type="term" value="F:hydrolase activity"/>
    <property type="evidence" value="ECO:0007669"/>
    <property type="project" value="UniProtKB-KW"/>
</dbReference>
<dbReference type="InterPro" id="IPR001650">
    <property type="entry name" value="Helicase_C-like"/>
</dbReference>
<dbReference type="PROSITE" id="PS51192">
    <property type="entry name" value="HELICASE_ATP_BIND_1"/>
    <property type="match status" value="1"/>
</dbReference>
<keyword evidence="18" id="KW-1185">Reference proteome</keyword>
<dbReference type="Pfam" id="PF12513">
    <property type="entry name" value="SUV3_C"/>
    <property type="match status" value="1"/>
</dbReference>
<dbReference type="InterPro" id="IPR055206">
    <property type="entry name" value="DEXQc_SUV3"/>
</dbReference>
<comment type="subcellular location">
    <subcellularLocation>
        <location evidence="3">Mitochondrion matrix</location>
        <location evidence="3">Mitochondrion nucleoid</location>
    </subcellularLocation>
</comment>
<feature type="compositionally biased region" description="Low complexity" evidence="14">
    <location>
        <begin position="75"/>
        <end position="94"/>
    </location>
</feature>
<evidence type="ECO:0000256" key="2">
    <source>
        <dbReference type="ARBA" id="ARBA00001946"/>
    </source>
</evidence>
<evidence type="ECO:0000256" key="4">
    <source>
        <dbReference type="ARBA" id="ARBA00011661"/>
    </source>
</evidence>
<evidence type="ECO:0000256" key="9">
    <source>
        <dbReference type="ARBA" id="ARBA00022840"/>
    </source>
</evidence>
<feature type="compositionally biased region" description="Basic and acidic residues" evidence="14">
    <location>
        <begin position="48"/>
        <end position="64"/>
    </location>
</feature>
<gene>
    <name evidence="17" type="ORF">CVIRNUC_002143</name>
</gene>
<dbReference type="InterPro" id="IPR041082">
    <property type="entry name" value="Suv3_C_1"/>
</dbReference>
<evidence type="ECO:0000259" key="15">
    <source>
        <dbReference type="PROSITE" id="PS51192"/>
    </source>
</evidence>
<feature type="domain" description="Helicase ATP-binding" evidence="15">
    <location>
        <begin position="375"/>
        <end position="520"/>
    </location>
</feature>
<dbReference type="Pfam" id="PF18147">
    <property type="entry name" value="Suv3_C_1"/>
    <property type="match status" value="1"/>
</dbReference>
<feature type="compositionally biased region" description="Basic and acidic residues" evidence="14">
    <location>
        <begin position="168"/>
        <end position="185"/>
    </location>
</feature>
<evidence type="ECO:0000256" key="14">
    <source>
        <dbReference type="SAM" id="MobiDB-lite"/>
    </source>
</evidence>
<evidence type="ECO:0000256" key="5">
    <source>
        <dbReference type="ARBA" id="ARBA00012552"/>
    </source>
</evidence>
<evidence type="ECO:0000256" key="3">
    <source>
        <dbReference type="ARBA" id="ARBA00004436"/>
    </source>
</evidence>
<reference evidence="17 18" key="1">
    <citation type="submission" date="2023-10" db="EMBL/GenBank/DDBJ databases">
        <authorList>
            <person name="Maclean D."/>
            <person name="Macfadyen A."/>
        </authorList>
    </citation>
    <scope>NUCLEOTIDE SEQUENCE [LARGE SCALE GENOMIC DNA]</scope>
</reference>
<dbReference type="PANTHER" id="PTHR12131:SF28">
    <property type="entry name" value="DEXH-BOX ATP-DEPENDENT RNA HELICASE DEXH18, MITOCHONDRIAL"/>
    <property type="match status" value="1"/>
</dbReference>
<keyword evidence="8" id="KW-0347">Helicase</keyword>
<dbReference type="GO" id="GO:0003724">
    <property type="term" value="F:RNA helicase activity"/>
    <property type="evidence" value="ECO:0007669"/>
    <property type="project" value="UniProtKB-EC"/>
</dbReference>
<comment type="subunit">
    <text evidence="4">Homodimer; in free form. Component of the mitochondrial degradosome (mtEXO) complex which is a heteropentamer containing 2 copies of SUPV3L1 and 3 copies of PNPT1.</text>
</comment>
<dbReference type="InterPro" id="IPR022192">
    <property type="entry name" value="SUV3_C"/>
</dbReference>
<comment type="caution">
    <text evidence="17">The sequence shown here is derived from an EMBL/GenBank/DDBJ whole genome shotgun (WGS) entry which is preliminary data.</text>
</comment>
<accession>A0AAV1HWG3</accession>
<keyword evidence="12" id="KW-1135">Mitochondrion nucleoid</keyword>
<dbReference type="AlphaFoldDB" id="A0AAV1HWG3"/>
<feature type="compositionally biased region" description="Polar residues" evidence="14">
    <location>
        <begin position="33"/>
        <end position="44"/>
    </location>
</feature>
<feature type="compositionally biased region" description="Basic residues" evidence="14">
    <location>
        <begin position="130"/>
        <end position="142"/>
    </location>
</feature>
<feature type="region of interest" description="Disordered" evidence="14">
    <location>
        <begin position="33"/>
        <end position="208"/>
    </location>
</feature>
<feature type="domain" description="Helicase C-terminal" evidence="16">
    <location>
        <begin position="534"/>
        <end position="694"/>
    </location>
</feature>
<protein>
    <recommendedName>
        <fullName evidence="5">RNA helicase</fullName>
        <ecNumber evidence="5">3.6.4.13</ecNumber>
    </recommendedName>
</protein>
<evidence type="ECO:0000256" key="8">
    <source>
        <dbReference type="ARBA" id="ARBA00022806"/>
    </source>
</evidence>
<feature type="compositionally biased region" description="Basic residues" evidence="14">
    <location>
        <begin position="186"/>
        <end position="197"/>
    </location>
</feature>
<dbReference type="CDD" id="cd17913">
    <property type="entry name" value="DEXQc_Suv3"/>
    <property type="match status" value="1"/>
</dbReference>
<dbReference type="Pfam" id="PF23703">
    <property type="entry name" value="DExH18_N"/>
    <property type="match status" value="1"/>
</dbReference>
<dbReference type="GO" id="GO:0042645">
    <property type="term" value="C:mitochondrial nucleoid"/>
    <property type="evidence" value="ECO:0007669"/>
    <property type="project" value="UniProtKB-SubCell"/>
</dbReference>
<keyword evidence="10" id="KW-0809">Transit peptide</keyword>
<dbReference type="Pfam" id="PF00271">
    <property type="entry name" value="Helicase_C"/>
    <property type="match status" value="1"/>
</dbReference>
<dbReference type="SUPFAM" id="SSF52540">
    <property type="entry name" value="P-loop containing nucleoside triphosphate hydrolases"/>
    <property type="match status" value="1"/>
</dbReference>
<dbReference type="Gene3D" id="1.20.58.1080">
    <property type="match status" value="1"/>
</dbReference>
<evidence type="ECO:0000256" key="11">
    <source>
        <dbReference type="ARBA" id="ARBA00023128"/>
    </source>
</evidence>
<evidence type="ECO:0000256" key="12">
    <source>
        <dbReference type="ARBA" id="ARBA00023271"/>
    </source>
</evidence>
<dbReference type="InterPro" id="IPR050699">
    <property type="entry name" value="RNA-DNA_Helicase"/>
</dbReference>
<dbReference type="CDD" id="cd18805">
    <property type="entry name" value="SF2_C_suv3"/>
    <property type="match status" value="1"/>
</dbReference>
<dbReference type="FunFam" id="3.40.50.300:FF:000957">
    <property type="entry name" value="ATP-dependent RNA helicase SUV3L, mitochondrial"/>
    <property type="match status" value="1"/>
</dbReference>
<sequence length="913" mass="100160">MSSSLRKGRALLYDIISSRQPGLRQILSSESSHVCVGTSGQSEPPLSRPEHEVRRAGAVHKDWGSTEWQLPPGEAALQARRASSSMASTSSPHSLLPTAAKHCSSRSFASSAENTQTPSCSPAMASAGRKPARPGRAAHKRSREGATTQTPERSRKAYSSASSASDNRGNRDDGKTAASRDEDKKQKSHSKASKKKAGPLVAPRMSNRKRHLDGLAAEMLKEGAEGNAETAAKQRGAPARRLKLPEYAELNARATSYVKGNQELHLTLEKDEKDKIFLHTTAFARSAKMRDAALALYVNAKLFPVAAHEFKLWVIRCVNEELRDALLSVEPGEAEDALFKLFAEYVIDNFSEEIKGYSEAINMLDLRKPHLWYPVARSLQRRLVYHMGPTNSGKTYNALQAMRAARSGVYCGPLRLLAMEIYDELNASGTYCNLITGQERSVLPSAQHTACTIEMTNLSRRVDVAIIDEIQQIGEPQRGWAWTRALQGVPANEIHLCGDGSALPLIKRLAADMNEPLKVHEYSRFTPLVVESGGLERGYLDVQPGDCVVAFSRKDIYDIKQLIEAGTGQRVCVVYGALPPEMRRTQARLFNDPDSGYDVLVASDAVGMGLNLNIRRIIFHTLSKVENGVRVPISTSQIKQIGGRAGRRSSKFGQGLVTCLNAADTMRLRQALEAPLDSMSTPTAGLFPEFEQLEAFAGSQLEDDFHTILARYTEEAQIDGTYMMCRQDSVARAAKFLAGVSSLSLQERFWFCMAPANLRSPASAAALMLYAKKYAARQPVSADISFREKMPTTPEELCELEAAHQVISLWIWLSYRFPEEYFPSREHAKALSERVIEYMSDGLCSMFGPTAAIVSPKARRAACEKFATWTNGAKDASQVAELVGGSDTKGFDLKALHMNNGAKPSPGAELEVA</sequence>
<feature type="compositionally biased region" description="Polar residues" evidence="14">
    <location>
        <begin position="105"/>
        <end position="120"/>
    </location>
</feature>
<dbReference type="EC" id="3.6.4.13" evidence="5"/>
<dbReference type="InterPro" id="IPR056377">
    <property type="entry name" value="DExH18_N"/>
</dbReference>
<evidence type="ECO:0000256" key="13">
    <source>
        <dbReference type="ARBA" id="ARBA00047984"/>
    </source>
</evidence>
<dbReference type="Gene3D" id="1.20.272.40">
    <property type="match status" value="1"/>
</dbReference>
<keyword evidence="11" id="KW-0496">Mitochondrion</keyword>
<dbReference type="PROSITE" id="PS51194">
    <property type="entry name" value="HELICASE_CTER"/>
    <property type="match status" value="1"/>
</dbReference>
<organism evidence="17 18">
    <name type="scientific">Coccomyxa viridis</name>
    <dbReference type="NCBI Taxonomy" id="1274662"/>
    <lineage>
        <taxon>Eukaryota</taxon>
        <taxon>Viridiplantae</taxon>
        <taxon>Chlorophyta</taxon>
        <taxon>core chlorophytes</taxon>
        <taxon>Trebouxiophyceae</taxon>
        <taxon>Trebouxiophyceae incertae sedis</taxon>
        <taxon>Coccomyxaceae</taxon>
        <taxon>Coccomyxa</taxon>
    </lineage>
</organism>
<evidence type="ECO:0000313" key="18">
    <source>
        <dbReference type="Proteomes" id="UP001314263"/>
    </source>
</evidence>
<dbReference type="Proteomes" id="UP001314263">
    <property type="component" value="Unassembled WGS sequence"/>
</dbReference>
<dbReference type="InterPro" id="IPR027417">
    <property type="entry name" value="P-loop_NTPase"/>
</dbReference>
<keyword evidence="7" id="KW-0378">Hydrolase</keyword>